<comment type="caution">
    <text evidence="1">The sequence shown here is derived from an EMBL/GenBank/DDBJ whole genome shotgun (WGS) entry which is preliminary data.</text>
</comment>
<dbReference type="AlphaFoldDB" id="A0AAJ1M994"/>
<evidence type="ECO:0000313" key="2">
    <source>
        <dbReference type="Proteomes" id="UP001218021"/>
    </source>
</evidence>
<dbReference type="Proteomes" id="UP001218021">
    <property type="component" value="Unassembled WGS sequence"/>
</dbReference>
<evidence type="ECO:0000313" key="1">
    <source>
        <dbReference type="EMBL" id="MDC2828430.1"/>
    </source>
</evidence>
<dbReference type="RefSeq" id="WP_272207380.1">
    <property type="nucleotide sequence ID" value="NZ_JAQONC010000001.1"/>
</dbReference>
<dbReference type="EMBL" id="JAQOND010000032">
    <property type="protein sequence ID" value="MDC2828430.1"/>
    <property type="molecule type" value="Genomic_DNA"/>
</dbReference>
<sequence>MPRKNDEQLSNELSKLLNLINRLGFVTIDQLDMLWSVINQKPKSFSRYVLKKITKRGSLIKSIPKKKSPVHKTIYVLSQNGEKALTNTGDLVKQTSINYHNEQVIDVIVQAMFAASFKPLIYHDSAAVTNDSTVVTRVATDTNLTAIPEDDFGDLDAPIDYDLDDLFSDQTTSPQIKINKAQANNDSESYDKPDFNLADYSLNTFEKDDTLPFWPDATISRRLANGMEQRIFVEMDNLTERQSVQVNKILNYLWYAANHPHEQISLIYVVSDGSVRRVQKDHFTDRSKKLTLLADKLLVSYITDNSGNKHYLADLYMDLPNIDISLTSESEAYIDMTQALCQSNYYNDRQKTINEFVDYINQGNGWKAKYIPNDRGQDTAGKSENELLKSGSGLGVIRFTYGIERTLEQPIIAGQEHNFGTIVLTHKLIDKALKNPDEYNYPIILYPRRERKLTAITLAEYRNLNFSNQFYSYQQPLLMQPLWTISNDPQLNLELRWLIDNFAKSVHSYFANGYLSKQETKETTDDSDILVPVKDRNHFTARTYAALHALAKNTEDAKAFVAQLGINEVPFDVYSQLFNRCPNKVFCLPIIFDLPYLKDLGNEADQYRIAANLPLSKRLFNLDNIKPERRSIPKML</sequence>
<proteinExistence type="predicted"/>
<organism evidence="1 2">
    <name type="scientific">Limosilactobacillus mucosae</name>
    <name type="common">Lactobacillus mucosae</name>
    <dbReference type="NCBI Taxonomy" id="97478"/>
    <lineage>
        <taxon>Bacteria</taxon>
        <taxon>Bacillati</taxon>
        <taxon>Bacillota</taxon>
        <taxon>Bacilli</taxon>
        <taxon>Lactobacillales</taxon>
        <taxon>Lactobacillaceae</taxon>
        <taxon>Limosilactobacillus</taxon>
    </lineage>
</organism>
<protein>
    <submittedName>
        <fullName evidence="1">Uncharacterized protein</fullName>
    </submittedName>
</protein>
<gene>
    <name evidence="1" type="ORF">PO158_09075</name>
</gene>
<name>A0AAJ1M994_LIMMU</name>
<accession>A0AAJ1M994</accession>
<reference evidence="1" key="1">
    <citation type="submission" date="2023-01" db="EMBL/GenBank/DDBJ databases">
        <title>Genome analysis of 13 Lactobacillus isolated from gut of wild boar.</title>
        <authorList>
            <person name="Papp P."/>
            <person name="Libisch B."/>
            <person name="Nagy T."/>
            <person name="Olasz F."/>
        </authorList>
    </citation>
    <scope>NUCLEOTIDE SEQUENCE</scope>
    <source>
        <strain evidence="1">F108</strain>
    </source>
</reference>